<name>A0A4Q5LDE7_9BACT</name>
<dbReference type="Pfam" id="PF02518">
    <property type="entry name" value="HATPase_c"/>
    <property type="match status" value="1"/>
</dbReference>
<dbReference type="InterPro" id="IPR005467">
    <property type="entry name" value="His_kinase_dom"/>
</dbReference>
<keyword evidence="7 8" id="KW-1133">Transmembrane helix</keyword>
<dbReference type="InterPro" id="IPR036890">
    <property type="entry name" value="HATPase_C_sf"/>
</dbReference>
<feature type="domain" description="Histidine kinase" evidence="9">
    <location>
        <begin position="221"/>
        <end position="425"/>
    </location>
</feature>
<dbReference type="PANTHER" id="PTHR45436:SF5">
    <property type="entry name" value="SENSOR HISTIDINE KINASE TRCS"/>
    <property type="match status" value="1"/>
</dbReference>
<dbReference type="InterPro" id="IPR003594">
    <property type="entry name" value="HATPase_dom"/>
</dbReference>
<evidence type="ECO:0000256" key="7">
    <source>
        <dbReference type="ARBA" id="ARBA00022989"/>
    </source>
</evidence>
<dbReference type="SMART" id="SM00388">
    <property type="entry name" value="HisKA"/>
    <property type="match status" value="1"/>
</dbReference>
<dbReference type="SUPFAM" id="SSF55874">
    <property type="entry name" value="ATPase domain of HSP90 chaperone/DNA topoisomerase II/histidine kinase"/>
    <property type="match status" value="1"/>
</dbReference>
<dbReference type="Pfam" id="PF00512">
    <property type="entry name" value="HisKA"/>
    <property type="match status" value="1"/>
</dbReference>
<dbReference type="Gene3D" id="1.10.287.130">
    <property type="match status" value="1"/>
</dbReference>
<dbReference type="EC" id="2.7.13.3" evidence="2"/>
<protein>
    <recommendedName>
        <fullName evidence="2">histidine kinase</fullName>
        <ecNumber evidence="2">2.7.13.3</ecNumber>
    </recommendedName>
</protein>
<keyword evidence="5 8" id="KW-0812">Transmembrane</keyword>
<evidence type="ECO:0000256" key="1">
    <source>
        <dbReference type="ARBA" id="ARBA00000085"/>
    </source>
</evidence>
<evidence type="ECO:0000256" key="8">
    <source>
        <dbReference type="SAM" id="Phobius"/>
    </source>
</evidence>
<evidence type="ECO:0000313" key="10">
    <source>
        <dbReference type="EMBL" id="RYU79589.1"/>
    </source>
</evidence>
<organism evidence="10 11">
    <name type="scientific">Hymenobacter persicinus</name>
    <dbReference type="NCBI Taxonomy" id="2025506"/>
    <lineage>
        <taxon>Bacteria</taxon>
        <taxon>Pseudomonadati</taxon>
        <taxon>Bacteroidota</taxon>
        <taxon>Cytophagia</taxon>
        <taxon>Cytophagales</taxon>
        <taxon>Hymenobacteraceae</taxon>
        <taxon>Hymenobacter</taxon>
    </lineage>
</organism>
<evidence type="ECO:0000259" key="9">
    <source>
        <dbReference type="PROSITE" id="PS50109"/>
    </source>
</evidence>
<comment type="caution">
    <text evidence="10">The sequence shown here is derived from an EMBL/GenBank/DDBJ whole genome shotgun (WGS) entry which is preliminary data.</text>
</comment>
<sequence>MKLLARTTIIFLLYASVVAVAGTFVYYSVIRKVYYSYVDRTISRRKLRVLKALRLHLRTPTDLAFWHRLDHNVEFFPLRAPGPSADQIRERLMYNELTGRMQPYRQLEASVFFQGKPYRLEIRTSLLDSQELLGRIVLAEAIIFGALLIGLLALQHFLARRLWAPFYQTLEALQAYKLDQDQPVELPASRIPEFRELNTTLTQVLKRNQRVYRSQREFAENAAHELQTPLMILRAKLDLLLQAPGLTEEQAGHLDSLLAVTQRLTHLTRSLLLLARLDHQLFFPTEVVDVRATVQAQLRQLREQLSAADLTLETDLAAAVPIHINRTLLDVLVSNLLINAIRHNEPGGLVRVELTPRALTVENTGRARALDDAQLFTRFSRNADSTPGGVGLGLAIVAQICETSGFIVQYSYPAAGRHALTVLFG</sequence>
<keyword evidence="11" id="KW-1185">Reference proteome</keyword>
<evidence type="ECO:0000256" key="3">
    <source>
        <dbReference type="ARBA" id="ARBA00022553"/>
    </source>
</evidence>
<dbReference type="EMBL" id="SEWE01000018">
    <property type="protein sequence ID" value="RYU79589.1"/>
    <property type="molecule type" value="Genomic_DNA"/>
</dbReference>
<evidence type="ECO:0000256" key="4">
    <source>
        <dbReference type="ARBA" id="ARBA00022679"/>
    </source>
</evidence>
<dbReference type="OrthoDB" id="1522504at2"/>
<evidence type="ECO:0000256" key="5">
    <source>
        <dbReference type="ARBA" id="ARBA00022692"/>
    </source>
</evidence>
<dbReference type="GO" id="GO:0005886">
    <property type="term" value="C:plasma membrane"/>
    <property type="evidence" value="ECO:0007669"/>
    <property type="project" value="TreeGrafter"/>
</dbReference>
<keyword evidence="4" id="KW-0808">Transferase</keyword>
<dbReference type="SMART" id="SM00387">
    <property type="entry name" value="HATPase_c"/>
    <property type="match status" value="1"/>
</dbReference>
<evidence type="ECO:0000313" key="11">
    <source>
        <dbReference type="Proteomes" id="UP000294155"/>
    </source>
</evidence>
<proteinExistence type="predicted"/>
<dbReference type="InterPro" id="IPR036097">
    <property type="entry name" value="HisK_dim/P_sf"/>
</dbReference>
<gene>
    <name evidence="10" type="ORF">EWM57_10505</name>
</gene>
<keyword evidence="3" id="KW-0597">Phosphoprotein</keyword>
<comment type="catalytic activity">
    <reaction evidence="1">
        <text>ATP + protein L-histidine = ADP + protein N-phospho-L-histidine.</text>
        <dbReference type="EC" id="2.7.13.3"/>
    </reaction>
</comment>
<dbReference type="Gene3D" id="3.30.565.10">
    <property type="entry name" value="Histidine kinase-like ATPase, C-terminal domain"/>
    <property type="match status" value="1"/>
</dbReference>
<dbReference type="RefSeq" id="WP_129921100.1">
    <property type="nucleotide sequence ID" value="NZ_SEWE01000018.1"/>
</dbReference>
<dbReference type="PANTHER" id="PTHR45436">
    <property type="entry name" value="SENSOR HISTIDINE KINASE YKOH"/>
    <property type="match status" value="1"/>
</dbReference>
<feature type="transmembrane region" description="Helical" evidence="8">
    <location>
        <begin position="9"/>
        <end position="30"/>
    </location>
</feature>
<dbReference type="CDD" id="cd00082">
    <property type="entry name" value="HisKA"/>
    <property type="match status" value="1"/>
</dbReference>
<dbReference type="Proteomes" id="UP000294155">
    <property type="component" value="Unassembled WGS sequence"/>
</dbReference>
<dbReference type="AlphaFoldDB" id="A0A4Q5LDE7"/>
<keyword evidence="8" id="KW-0472">Membrane</keyword>
<keyword evidence="6 10" id="KW-0418">Kinase</keyword>
<accession>A0A4Q5LDE7</accession>
<dbReference type="PROSITE" id="PS50109">
    <property type="entry name" value="HIS_KIN"/>
    <property type="match status" value="1"/>
</dbReference>
<evidence type="ECO:0000256" key="2">
    <source>
        <dbReference type="ARBA" id="ARBA00012438"/>
    </source>
</evidence>
<dbReference type="GO" id="GO:0000155">
    <property type="term" value="F:phosphorelay sensor kinase activity"/>
    <property type="evidence" value="ECO:0007669"/>
    <property type="project" value="InterPro"/>
</dbReference>
<dbReference type="InterPro" id="IPR050428">
    <property type="entry name" value="TCS_sensor_his_kinase"/>
</dbReference>
<reference evidence="10 11" key="1">
    <citation type="submission" date="2019-02" db="EMBL/GenBank/DDBJ databases">
        <title>Bacterial novel species isolated from soil.</title>
        <authorList>
            <person name="Jung H.-Y."/>
        </authorList>
    </citation>
    <scope>NUCLEOTIDE SEQUENCE [LARGE SCALE GENOMIC DNA]</scope>
    <source>
        <strain evidence="10 11">1-3-3-3</strain>
    </source>
</reference>
<evidence type="ECO:0000256" key="6">
    <source>
        <dbReference type="ARBA" id="ARBA00022777"/>
    </source>
</evidence>
<dbReference type="InterPro" id="IPR003661">
    <property type="entry name" value="HisK_dim/P_dom"/>
</dbReference>
<feature type="transmembrane region" description="Helical" evidence="8">
    <location>
        <begin position="132"/>
        <end position="154"/>
    </location>
</feature>
<dbReference type="SUPFAM" id="SSF47384">
    <property type="entry name" value="Homodimeric domain of signal transducing histidine kinase"/>
    <property type="match status" value="1"/>
</dbReference>